<dbReference type="Proteomes" id="UP000279994">
    <property type="component" value="Unassembled WGS sequence"/>
</dbReference>
<proteinExistence type="predicted"/>
<reference evidence="1 2" key="1">
    <citation type="submission" date="2018-11" db="EMBL/GenBank/DDBJ databases">
        <authorList>
            <person name="Li F."/>
        </authorList>
    </citation>
    <scope>NUCLEOTIDE SEQUENCE [LARGE SCALE GENOMIC DNA]</scope>
    <source>
        <strain evidence="1 2">Gsoil 818</strain>
    </source>
</reference>
<evidence type="ECO:0000313" key="1">
    <source>
        <dbReference type="EMBL" id="RNM12996.1"/>
    </source>
</evidence>
<accession>A0A3N0GLE5</accession>
<protein>
    <submittedName>
        <fullName evidence="1">Uncharacterized protein</fullName>
    </submittedName>
</protein>
<organism evidence="1 2">
    <name type="scientific">Nocardioides pocheonensis</name>
    <dbReference type="NCBI Taxonomy" id="661485"/>
    <lineage>
        <taxon>Bacteria</taxon>
        <taxon>Bacillati</taxon>
        <taxon>Actinomycetota</taxon>
        <taxon>Actinomycetes</taxon>
        <taxon>Propionibacteriales</taxon>
        <taxon>Nocardioidaceae</taxon>
        <taxon>Nocardioides</taxon>
    </lineage>
</organism>
<name>A0A3N0GLE5_9ACTN</name>
<evidence type="ECO:0000313" key="2">
    <source>
        <dbReference type="Proteomes" id="UP000279994"/>
    </source>
</evidence>
<gene>
    <name evidence="1" type="ORF">EFL26_16320</name>
</gene>
<comment type="caution">
    <text evidence="1">The sequence shown here is derived from an EMBL/GenBank/DDBJ whole genome shotgun (WGS) entry which is preliminary data.</text>
</comment>
<keyword evidence="2" id="KW-1185">Reference proteome</keyword>
<dbReference type="EMBL" id="RJSF01000043">
    <property type="protein sequence ID" value="RNM12996.1"/>
    <property type="molecule type" value="Genomic_DNA"/>
</dbReference>
<sequence>MERLADQLGYDFWRPLMRAIDSSGPGVFRARPPHDMSVHDYALAGDLEQLQAVVDLLVLGSSDRAPGVPPTVARALYDDHGYASFTNGLEVALSSAVDQSETVHRLKALHRETIIPAGTLRTAVWDTYFRPLARVSTEVNIFDRFLFSGLVKTSKFNGNASLLTWLLDSLDRDLPRNATVNLFARSGNRVADENHDKTAQPYSVGDISDAVKKSRRWRRNGRLHLYVDDALDHDRHVRFSCGHAIMPQGGFDKLRFREGALLKPFSYAYVPPGDGLNRRADEEAKARSRGIHYVHRSKDEGFVRQA</sequence>
<dbReference type="AlphaFoldDB" id="A0A3N0GLE5"/>